<organism evidence="1 2">
    <name type="scientific">Novosphingobium humi</name>
    <dbReference type="NCBI Taxonomy" id="2282397"/>
    <lineage>
        <taxon>Bacteria</taxon>
        <taxon>Pseudomonadati</taxon>
        <taxon>Pseudomonadota</taxon>
        <taxon>Alphaproteobacteria</taxon>
        <taxon>Sphingomonadales</taxon>
        <taxon>Sphingomonadaceae</taxon>
        <taxon>Novosphingobium</taxon>
    </lineage>
</organism>
<proteinExistence type="predicted"/>
<name>A0ABY7U177_9SPHN</name>
<dbReference type="EMBL" id="CP117418">
    <property type="protein sequence ID" value="WCT79278.1"/>
    <property type="molecule type" value="Genomic_DNA"/>
</dbReference>
<evidence type="ECO:0000313" key="1">
    <source>
        <dbReference type="EMBL" id="WCT79278.1"/>
    </source>
</evidence>
<accession>A0ABY7U177</accession>
<dbReference type="RefSeq" id="WP_273619555.1">
    <property type="nucleotide sequence ID" value="NZ_CP117418.1"/>
</dbReference>
<sequence>MGQIQRLTQDLIGVLKLAQENIAMEIVGQRIKPTPPPLDLGLQRSNMGRQHAVEAEMIALLLCKGGALVGQRIAQKRSCRAVAMQCDNILPSLRSGS</sequence>
<protein>
    <submittedName>
        <fullName evidence="1">Uncharacterized protein</fullName>
    </submittedName>
</protein>
<geneLocation type="plasmid" evidence="1 2">
    <name>unnamed1</name>
</geneLocation>
<dbReference type="Proteomes" id="UP001218231">
    <property type="component" value="Plasmid unnamed1"/>
</dbReference>
<keyword evidence="2" id="KW-1185">Reference proteome</keyword>
<evidence type="ECO:0000313" key="2">
    <source>
        <dbReference type="Proteomes" id="UP001218231"/>
    </source>
</evidence>
<gene>
    <name evidence="1" type="ORF">PQ457_19965</name>
</gene>
<keyword evidence="1" id="KW-0614">Plasmid</keyword>
<reference evidence="1 2" key="1">
    <citation type="submission" date="2023-02" db="EMBL/GenBank/DDBJ databases">
        <title>Genome sequence of Novosphingobium humi KACC 19094.</title>
        <authorList>
            <person name="Kim S."/>
            <person name="Heo J."/>
            <person name="Kwon S.-W."/>
        </authorList>
    </citation>
    <scope>NUCLEOTIDE SEQUENCE [LARGE SCALE GENOMIC DNA]</scope>
    <source>
        <strain evidence="1 2">KACC 19094</strain>
        <plasmid evidence="1 2">unnamed1</plasmid>
    </source>
</reference>